<comment type="similarity">
    <text evidence="7">Belongs to the binding-protein-dependent transport system permease family.</text>
</comment>
<sequence>MMAFARLFVRRIVLLIALLATVFVVVDLLPGNTARAVLGRDATPELVAAKEHELGLDRPLPARFWDWIAGVATGDFGHTARGRSINELLADKFPPTLLLGGLALVATVLVSLLLGAWWATRQSAALNPLRPSGSAAGPRAATDTRERPGDAGSIRGGGGLLGRCAVLLRHCAELVRRVFARALQPATTTAAAIPEFVLATLLILIFALALGWLPAVTVTGRSGFPVRADMLVLPVLALAVPQIGWNTRVVRAALVEAARAPHVESAVLDGIGTRAVLLRHVLPFALPTIVASFATTVGMVLGGALVVETIFNYPGLGAVLAGSVADRDVSTVAAVVALSGVVIMCVLAVADGIRAWSLRGSR</sequence>
<feature type="transmembrane region" description="Helical" evidence="7">
    <location>
        <begin position="331"/>
        <end position="353"/>
    </location>
</feature>
<keyword evidence="4 7" id="KW-0812">Transmembrane</keyword>
<dbReference type="Gene3D" id="1.10.3720.10">
    <property type="entry name" value="MetI-like"/>
    <property type="match status" value="1"/>
</dbReference>
<dbReference type="PANTHER" id="PTHR43163:SF3">
    <property type="entry name" value="PEPTIDE ABC TRANSPORTER PERMEASE PROTEIN"/>
    <property type="match status" value="1"/>
</dbReference>
<feature type="transmembrane region" description="Helical" evidence="7">
    <location>
        <begin position="284"/>
        <end position="311"/>
    </location>
</feature>
<dbReference type="Pfam" id="PF19300">
    <property type="entry name" value="BPD_transp_1_N"/>
    <property type="match status" value="1"/>
</dbReference>
<keyword evidence="5 7" id="KW-1133">Transmembrane helix</keyword>
<evidence type="ECO:0000313" key="10">
    <source>
        <dbReference type="EMBL" id="KIA63684.1"/>
    </source>
</evidence>
<evidence type="ECO:0000256" key="4">
    <source>
        <dbReference type="ARBA" id="ARBA00022692"/>
    </source>
</evidence>
<dbReference type="InterPro" id="IPR045621">
    <property type="entry name" value="BPD_transp_1_N"/>
</dbReference>
<feature type="domain" description="ABC transmembrane type-1" evidence="9">
    <location>
        <begin position="93"/>
        <end position="348"/>
    </location>
</feature>
<dbReference type="InterPro" id="IPR000515">
    <property type="entry name" value="MetI-like"/>
</dbReference>
<evidence type="ECO:0000256" key="1">
    <source>
        <dbReference type="ARBA" id="ARBA00004651"/>
    </source>
</evidence>
<keyword evidence="6 7" id="KW-0472">Membrane</keyword>
<feature type="transmembrane region" description="Helical" evidence="7">
    <location>
        <begin position="12"/>
        <end position="30"/>
    </location>
</feature>
<evidence type="ECO:0000256" key="5">
    <source>
        <dbReference type="ARBA" id="ARBA00022989"/>
    </source>
</evidence>
<organism evidence="10 11">
    <name type="scientific">Nocardia vulneris</name>
    <dbReference type="NCBI Taxonomy" id="1141657"/>
    <lineage>
        <taxon>Bacteria</taxon>
        <taxon>Bacillati</taxon>
        <taxon>Actinomycetota</taxon>
        <taxon>Actinomycetes</taxon>
        <taxon>Mycobacteriales</taxon>
        <taxon>Nocardiaceae</taxon>
        <taxon>Nocardia</taxon>
    </lineage>
</organism>
<keyword evidence="3" id="KW-1003">Cell membrane</keyword>
<feature type="region of interest" description="Disordered" evidence="8">
    <location>
        <begin position="129"/>
        <end position="154"/>
    </location>
</feature>
<evidence type="ECO:0000256" key="7">
    <source>
        <dbReference type="RuleBase" id="RU363032"/>
    </source>
</evidence>
<evidence type="ECO:0000256" key="2">
    <source>
        <dbReference type="ARBA" id="ARBA00022448"/>
    </source>
</evidence>
<feature type="transmembrane region" description="Helical" evidence="7">
    <location>
        <begin position="97"/>
        <end position="120"/>
    </location>
</feature>
<evidence type="ECO:0000256" key="8">
    <source>
        <dbReference type="SAM" id="MobiDB-lite"/>
    </source>
</evidence>
<protein>
    <submittedName>
        <fullName evidence="10">ABC transporter permease</fullName>
    </submittedName>
</protein>
<name>A0ABR4ZEE5_9NOCA</name>
<comment type="caution">
    <text evidence="10">The sequence shown here is derived from an EMBL/GenBank/DDBJ whole genome shotgun (WGS) entry which is preliminary data.</text>
</comment>
<evidence type="ECO:0000256" key="3">
    <source>
        <dbReference type="ARBA" id="ARBA00022475"/>
    </source>
</evidence>
<proteinExistence type="inferred from homology"/>
<dbReference type="EMBL" id="JNFP01000019">
    <property type="protein sequence ID" value="KIA63684.1"/>
    <property type="molecule type" value="Genomic_DNA"/>
</dbReference>
<gene>
    <name evidence="10" type="ORF">FG87_17870</name>
</gene>
<feature type="transmembrane region" description="Helical" evidence="7">
    <location>
        <begin position="226"/>
        <end position="245"/>
    </location>
</feature>
<comment type="subcellular location">
    <subcellularLocation>
        <location evidence="1 7">Cell membrane</location>
        <topology evidence="1 7">Multi-pass membrane protein</topology>
    </subcellularLocation>
</comment>
<dbReference type="PANTHER" id="PTHR43163">
    <property type="entry name" value="DIPEPTIDE TRANSPORT SYSTEM PERMEASE PROTEIN DPPB-RELATED"/>
    <property type="match status" value="1"/>
</dbReference>
<feature type="transmembrane region" description="Helical" evidence="7">
    <location>
        <begin position="196"/>
        <end position="214"/>
    </location>
</feature>
<dbReference type="SUPFAM" id="SSF161098">
    <property type="entry name" value="MetI-like"/>
    <property type="match status" value="1"/>
</dbReference>
<dbReference type="PROSITE" id="PS50928">
    <property type="entry name" value="ABC_TM1"/>
    <property type="match status" value="1"/>
</dbReference>
<keyword evidence="11" id="KW-1185">Reference proteome</keyword>
<dbReference type="InterPro" id="IPR035906">
    <property type="entry name" value="MetI-like_sf"/>
</dbReference>
<reference evidence="10 11" key="1">
    <citation type="journal article" date="2014" name="Int. J. Syst. Evol. Microbiol.">
        <title>Nocardia vulneris sp. nov., isolated from wounds of human patients in North America.</title>
        <authorList>
            <person name="Lasker B.A."/>
            <person name="Bell M."/>
            <person name="Klenk H.P."/>
            <person name="Sproer C."/>
            <person name="Schumann C."/>
            <person name="Schumann P."/>
            <person name="Brown J.M."/>
        </authorList>
    </citation>
    <scope>NUCLEOTIDE SEQUENCE [LARGE SCALE GENOMIC DNA]</scope>
    <source>
        <strain evidence="10 11">W9851</strain>
    </source>
</reference>
<dbReference type="Pfam" id="PF00528">
    <property type="entry name" value="BPD_transp_1"/>
    <property type="match status" value="1"/>
</dbReference>
<dbReference type="Proteomes" id="UP000031364">
    <property type="component" value="Unassembled WGS sequence"/>
</dbReference>
<dbReference type="CDD" id="cd06261">
    <property type="entry name" value="TM_PBP2"/>
    <property type="match status" value="1"/>
</dbReference>
<evidence type="ECO:0000256" key="6">
    <source>
        <dbReference type="ARBA" id="ARBA00023136"/>
    </source>
</evidence>
<accession>A0ABR4ZEE5</accession>
<keyword evidence="2 7" id="KW-0813">Transport</keyword>
<evidence type="ECO:0000259" key="9">
    <source>
        <dbReference type="PROSITE" id="PS50928"/>
    </source>
</evidence>
<evidence type="ECO:0000313" key="11">
    <source>
        <dbReference type="Proteomes" id="UP000031364"/>
    </source>
</evidence>